<dbReference type="PANTHER" id="PTHR23328:SF0">
    <property type="entry name" value="RING-TYPE DOMAIN-CONTAINING PROTEIN"/>
    <property type="match status" value="1"/>
</dbReference>
<dbReference type="InterPro" id="IPR013083">
    <property type="entry name" value="Znf_RING/FYVE/PHD"/>
</dbReference>
<organism evidence="14 15">
    <name type="scientific">Calicophoron daubneyi</name>
    <name type="common">Rumen fluke</name>
    <name type="synonym">Paramphistomum daubneyi</name>
    <dbReference type="NCBI Taxonomy" id="300641"/>
    <lineage>
        <taxon>Eukaryota</taxon>
        <taxon>Metazoa</taxon>
        <taxon>Spiralia</taxon>
        <taxon>Lophotrochozoa</taxon>
        <taxon>Platyhelminthes</taxon>
        <taxon>Trematoda</taxon>
        <taxon>Digenea</taxon>
        <taxon>Plagiorchiida</taxon>
        <taxon>Pronocephalata</taxon>
        <taxon>Paramphistomoidea</taxon>
        <taxon>Paramphistomidae</taxon>
        <taxon>Calicophoron</taxon>
    </lineage>
</organism>
<accession>A0AAV2TD47</accession>
<dbReference type="GO" id="GO:0006302">
    <property type="term" value="P:double-strand break repair"/>
    <property type="evidence" value="ECO:0007669"/>
    <property type="project" value="TreeGrafter"/>
</dbReference>
<dbReference type="PROSITE" id="PS50089">
    <property type="entry name" value="ZF_RING_2"/>
    <property type="match status" value="1"/>
</dbReference>
<dbReference type="Proteomes" id="UP001497525">
    <property type="component" value="Unassembled WGS sequence"/>
</dbReference>
<dbReference type="InterPro" id="IPR017907">
    <property type="entry name" value="Znf_RING_CS"/>
</dbReference>
<dbReference type="GO" id="GO:0008270">
    <property type="term" value="F:zinc ion binding"/>
    <property type="evidence" value="ECO:0007669"/>
    <property type="project" value="UniProtKB-KW"/>
</dbReference>
<evidence type="ECO:0000259" key="13">
    <source>
        <dbReference type="PROSITE" id="PS50089"/>
    </source>
</evidence>
<keyword evidence="8" id="KW-0833">Ubl conjugation pathway</keyword>
<keyword evidence="9" id="KW-0862">Zinc</keyword>
<dbReference type="GO" id="GO:0031491">
    <property type="term" value="F:nucleosome binding"/>
    <property type="evidence" value="ECO:0007669"/>
    <property type="project" value="TreeGrafter"/>
</dbReference>
<dbReference type="InterPro" id="IPR001841">
    <property type="entry name" value="Znf_RING"/>
</dbReference>
<dbReference type="Gene3D" id="3.30.40.10">
    <property type="entry name" value="Zinc/RING finger domain, C3HC4 (zinc finger)"/>
    <property type="match status" value="1"/>
</dbReference>
<evidence type="ECO:0000256" key="11">
    <source>
        <dbReference type="PROSITE-ProRule" id="PRU00175"/>
    </source>
</evidence>
<keyword evidence="7 11" id="KW-0863">Zinc-finger</keyword>
<dbReference type="EMBL" id="CAXLJL010000156">
    <property type="protein sequence ID" value="CAL5133243.1"/>
    <property type="molecule type" value="Genomic_DNA"/>
</dbReference>
<evidence type="ECO:0000256" key="10">
    <source>
        <dbReference type="ARBA" id="ARBA00023242"/>
    </source>
</evidence>
<evidence type="ECO:0000256" key="4">
    <source>
        <dbReference type="ARBA" id="ARBA00022679"/>
    </source>
</evidence>
<evidence type="ECO:0000256" key="6">
    <source>
        <dbReference type="ARBA" id="ARBA00022763"/>
    </source>
</evidence>
<keyword evidence="4" id="KW-0808">Transferase</keyword>
<keyword evidence="6" id="KW-0227">DNA damage</keyword>
<evidence type="ECO:0000256" key="12">
    <source>
        <dbReference type="SAM" id="MobiDB-lite"/>
    </source>
</evidence>
<feature type="domain" description="RING-type" evidence="13">
    <location>
        <begin position="7"/>
        <end position="46"/>
    </location>
</feature>
<dbReference type="InterPro" id="IPR051657">
    <property type="entry name" value="RNF168/RNF169_E3_ubiq-ligase"/>
</dbReference>
<evidence type="ECO:0000256" key="7">
    <source>
        <dbReference type="ARBA" id="ARBA00022771"/>
    </source>
</evidence>
<feature type="compositionally biased region" description="Basic residues" evidence="12">
    <location>
        <begin position="199"/>
        <end position="210"/>
    </location>
</feature>
<dbReference type="PROSITE" id="PS00518">
    <property type="entry name" value="ZF_RING_1"/>
    <property type="match status" value="1"/>
</dbReference>
<dbReference type="PANTHER" id="PTHR23328">
    <property type="entry name" value="RING-TYPE DOMAIN-CONTAINING PROTEIN"/>
    <property type="match status" value="1"/>
</dbReference>
<comment type="caution">
    <text evidence="14">The sequence shown here is derived from an EMBL/GenBank/DDBJ whole genome shotgun (WGS) entry which is preliminary data.</text>
</comment>
<dbReference type="AlphaFoldDB" id="A0AAV2TD47"/>
<name>A0AAV2TD47_CALDB</name>
<feature type="compositionally biased region" description="Low complexity" evidence="12">
    <location>
        <begin position="257"/>
        <end position="272"/>
    </location>
</feature>
<dbReference type="GO" id="GO:0005634">
    <property type="term" value="C:nucleus"/>
    <property type="evidence" value="ECO:0007669"/>
    <property type="project" value="UniProtKB-SubCell"/>
</dbReference>
<evidence type="ECO:0000256" key="3">
    <source>
        <dbReference type="ARBA" id="ARBA00012483"/>
    </source>
</evidence>
<feature type="region of interest" description="Disordered" evidence="12">
    <location>
        <begin position="250"/>
        <end position="280"/>
    </location>
</feature>
<evidence type="ECO:0000313" key="15">
    <source>
        <dbReference type="Proteomes" id="UP001497525"/>
    </source>
</evidence>
<proteinExistence type="predicted"/>
<evidence type="ECO:0000256" key="8">
    <source>
        <dbReference type="ARBA" id="ARBA00022786"/>
    </source>
</evidence>
<reference evidence="14" key="1">
    <citation type="submission" date="2024-06" db="EMBL/GenBank/DDBJ databases">
        <authorList>
            <person name="Liu X."/>
            <person name="Lenzi L."/>
            <person name="Haldenby T S."/>
            <person name="Uol C."/>
        </authorList>
    </citation>
    <scope>NUCLEOTIDE SEQUENCE</scope>
</reference>
<feature type="region of interest" description="Disordered" evidence="12">
    <location>
        <begin position="164"/>
        <end position="214"/>
    </location>
</feature>
<evidence type="ECO:0000256" key="9">
    <source>
        <dbReference type="ARBA" id="ARBA00022833"/>
    </source>
</evidence>
<evidence type="ECO:0000256" key="2">
    <source>
        <dbReference type="ARBA" id="ARBA00004123"/>
    </source>
</evidence>
<protein>
    <recommendedName>
        <fullName evidence="3">RING-type E3 ubiquitin transferase</fullName>
        <ecNumber evidence="3">2.3.2.27</ecNumber>
    </recommendedName>
</protein>
<keyword evidence="10" id="KW-0539">Nucleus</keyword>
<dbReference type="EC" id="2.3.2.27" evidence="3"/>
<evidence type="ECO:0000256" key="5">
    <source>
        <dbReference type="ARBA" id="ARBA00022723"/>
    </source>
</evidence>
<keyword evidence="5" id="KW-0479">Metal-binding</keyword>
<dbReference type="GO" id="GO:0061630">
    <property type="term" value="F:ubiquitin protein ligase activity"/>
    <property type="evidence" value="ECO:0007669"/>
    <property type="project" value="UniProtKB-EC"/>
</dbReference>
<evidence type="ECO:0000256" key="1">
    <source>
        <dbReference type="ARBA" id="ARBA00000900"/>
    </source>
</evidence>
<dbReference type="SUPFAM" id="SSF57850">
    <property type="entry name" value="RING/U-box"/>
    <property type="match status" value="1"/>
</dbReference>
<sequence length="280" mass="32107">MSKEVTCPICLNILYRPVVLPCNHEFCRECISDAVDKISYQCPICRYRLSNWLRRVKDINSAVDEARQTELRHLFPAYYKDKDLGVSPRLSRSEVELLRSIKCSESHEPVPSARGEIYSEYLTELERTSRLRAIEEEENEQASLALAFQLLSEGDCVADLDQTLINERPKSPQPTNYRKNQLSEDSRPLHASSSNTPKVKSKKDNRKLTRSKTILEYAVDKRGNSVHENMDPEPLIDQVSIDEQFARRLQAEYQKLSPAPRSSPSSSSSSSTRGRRRTCR</sequence>
<gene>
    <name evidence="14" type="ORF">CDAUBV1_LOCUS6509</name>
</gene>
<evidence type="ECO:0000313" key="14">
    <source>
        <dbReference type="EMBL" id="CAL5133243.1"/>
    </source>
</evidence>
<dbReference type="Pfam" id="PF13923">
    <property type="entry name" value="zf-C3HC4_2"/>
    <property type="match status" value="1"/>
</dbReference>
<dbReference type="GO" id="GO:0035861">
    <property type="term" value="C:site of double-strand break"/>
    <property type="evidence" value="ECO:0007669"/>
    <property type="project" value="TreeGrafter"/>
</dbReference>
<dbReference type="SMART" id="SM00184">
    <property type="entry name" value="RING"/>
    <property type="match status" value="1"/>
</dbReference>
<comment type="catalytic activity">
    <reaction evidence="1">
        <text>S-ubiquitinyl-[E2 ubiquitin-conjugating enzyme]-L-cysteine + [acceptor protein]-L-lysine = [E2 ubiquitin-conjugating enzyme]-L-cysteine + N(6)-ubiquitinyl-[acceptor protein]-L-lysine.</text>
        <dbReference type="EC" id="2.3.2.27"/>
    </reaction>
</comment>
<comment type="subcellular location">
    <subcellularLocation>
        <location evidence="2">Nucleus</location>
    </subcellularLocation>
</comment>